<dbReference type="InterPro" id="IPR036291">
    <property type="entry name" value="NAD(P)-bd_dom_sf"/>
</dbReference>
<dbReference type="SUPFAM" id="SSF51735">
    <property type="entry name" value="NAD(P)-binding Rossmann-fold domains"/>
    <property type="match status" value="1"/>
</dbReference>
<evidence type="ECO:0008006" key="4">
    <source>
        <dbReference type="Google" id="ProtNLM"/>
    </source>
</evidence>
<evidence type="ECO:0000313" key="3">
    <source>
        <dbReference type="Proteomes" id="UP000252187"/>
    </source>
</evidence>
<dbReference type="Proteomes" id="UP000252187">
    <property type="component" value="Unassembled WGS sequence"/>
</dbReference>
<reference evidence="2 3" key="1">
    <citation type="submission" date="2018-06" db="EMBL/GenBank/DDBJ databases">
        <title>Whole genome sequencing of four bacterial strains from South Shetland trench revealing bio-synthetic gene clusters.</title>
        <authorList>
            <person name="Abdel-Mageed W.M."/>
            <person name="Lehri B."/>
            <person name="Jarmusch S.A."/>
            <person name="Miranda K."/>
            <person name="Goodfellow M."/>
            <person name="Jaspars M."/>
            <person name="Karlyshev A.V."/>
        </authorList>
    </citation>
    <scope>NUCLEOTIDE SEQUENCE [LARGE SCALE GENOMIC DNA]</scope>
    <source>
        <strain evidence="2 3">SST1</strain>
    </source>
</reference>
<dbReference type="Pfam" id="PF13241">
    <property type="entry name" value="NAD_binding_7"/>
    <property type="match status" value="1"/>
</dbReference>
<organism evidence="2 3">
    <name type="scientific">Dietzia maris</name>
    <dbReference type="NCBI Taxonomy" id="37915"/>
    <lineage>
        <taxon>Bacteria</taxon>
        <taxon>Bacillati</taxon>
        <taxon>Actinomycetota</taxon>
        <taxon>Actinomycetes</taxon>
        <taxon>Mycobacteriales</taxon>
        <taxon>Dietziaceae</taxon>
        <taxon>Dietzia</taxon>
    </lineage>
</organism>
<dbReference type="Gene3D" id="3.40.50.720">
    <property type="entry name" value="NAD(P)-binding Rossmann-like Domain"/>
    <property type="match status" value="1"/>
</dbReference>
<evidence type="ECO:0000313" key="2">
    <source>
        <dbReference type="EMBL" id="RBA35361.1"/>
    </source>
</evidence>
<feature type="region of interest" description="Disordered" evidence="1">
    <location>
        <begin position="43"/>
        <end position="104"/>
    </location>
</feature>
<feature type="non-terminal residue" evidence="2">
    <location>
        <position position="104"/>
    </location>
</feature>
<gene>
    <name evidence="2" type="ORF">DQ226_10345</name>
</gene>
<comment type="caution">
    <text evidence="2">The sequence shown here is derived from an EMBL/GenBank/DDBJ whole genome shotgun (WGS) entry which is preliminary data.</text>
</comment>
<accession>A0A365P9K2</accession>
<name>A0A365P9K2_9ACTN</name>
<dbReference type="EMBL" id="QNTT01000025">
    <property type="protein sequence ID" value="RBA35361.1"/>
    <property type="molecule type" value="Genomic_DNA"/>
</dbReference>
<dbReference type="AlphaFoldDB" id="A0A365P9K2"/>
<feature type="compositionally biased region" description="Low complexity" evidence="1">
    <location>
        <begin position="55"/>
        <end position="65"/>
    </location>
</feature>
<proteinExistence type="predicted"/>
<protein>
    <recommendedName>
        <fullName evidence="4">Precorrin-2 dehydrogenase</fullName>
    </recommendedName>
</protein>
<evidence type="ECO:0000256" key="1">
    <source>
        <dbReference type="SAM" id="MobiDB-lite"/>
    </source>
</evidence>
<sequence length="104" mass="10905">MDGLPLTVGLAGREVLLVGAGPVSARRAETFLEAGAVLKVVAPARRPGHGRPSRSGRPTASSSSPVVHPIRPGQSLDGARRHRRPCRRGDRRSVRAAPHLGVSP</sequence>